<protein>
    <submittedName>
        <fullName evidence="12">Formate-dependent nitrite reductase</fullName>
    </submittedName>
</protein>
<organism evidence="12 13">
    <name type="scientific">Shigella sonnei (strain Ss046)</name>
    <dbReference type="NCBI Taxonomy" id="300269"/>
    <lineage>
        <taxon>Bacteria</taxon>
        <taxon>Pseudomonadati</taxon>
        <taxon>Pseudomonadota</taxon>
        <taxon>Gammaproteobacteria</taxon>
        <taxon>Enterobacterales</taxon>
        <taxon>Enterobacteriaceae</taxon>
        <taxon>Shigella</taxon>
    </lineage>
</organism>
<feature type="domain" description="Cytochrome c assembly protein" evidence="10">
    <location>
        <begin position="72"/>
        <end position="278"/>
    </location>
</feature>
<dbReference type="NCBIfam" id="TIGR00353">
    <property type="entry name" value="nrfE"/>
    <property type="match status" value="1"/>
</dbReference>
<comment type="similarity">
    <text evidence="2">Belongs to the CcmF/CycK/Ccl1/NrfE/CcsA family.</text>
</comment>
<evidence type="ECO:0000256" key="1">
    <source>
        <dbReference type="ARBA" id="ARBA00004429"/>
    </source>
</evidence>
<evidence type="ECO:0000256" key="7">
    <source>
        <dbReference type="ARBA" id="ARBA00022989"/>
    </source>
</evidence>
<keyword evidence="6" id="KW-0201">Cytochrome c-type biogenesis</keyword>
<reference evidence="12 13" key="1">
    <citation type="journal article" date="2005" name="Nucleic Acids Res.">
        <title>Genome dynamics and diversity of Shigella species, the etiologic agents of bacillary dysentery.</title>
        <authorList>
            <person name="Yang F."/>
            <person name="Yang J."/>
            <person name="Zhang X."/>
            <person name="Chen L."/>
            <person name="Jiang Y."/>
            <person name="Yan Y."/>
            <person name="Tang X."/>
            <person name="Wang J."/>
            <person name="Xiong Z."/>
            <person name="Dong J."/>
            <person name="Xue Y."/>
            <person name="Zhu Y."/>
            <person name="Xu X."/>
            <person name="Sun L."/>
            <person name="Chen S."/>
            <person name="Nie H."/>
            <person name="Peng J."/>
            <person name="Xu J."/>
            <person name="Wang Y."/>
            <person name="Yuan Z."/>
            <person name="Wen Y."/>
            <person name="Yao Z."/>
            <person name="Shen Y."/>
            <person name="Qiang B."/>
            <person name="Hou Y."/>
            <person name="Yu J."/>
            <person name="Jin Q."/>
        </authorList>
    </citation>
    <scope>NUCLEOTIDE SEQUENCE [LARGE SCALE GENOMIC DNA]</scope>
    <source>
        <strain evidence="12 13">Ss046</strain>
    </source>
</reference>
<feature type="transmembrane region" description="Helical" evidence="9">
    <location>
        <begin position="528"/>
        <end position="545"/>
    </location>
</feature>
<feature type="transmembrane region" description="Helical" evidence="9">
    <location>
        <begin position="21"/>
        <end position="54"/>
    </location>
</feature>
<evidence type="ECO:0000256" key="3">
    <source>
        <dbReference type="ARBA" id="ARBA00022475"/>
    </source>
</evidence>
<feature type="transmembrane region" description="Helical" evidence="9">
    <location>
        <begin position="333"/>
        <end position="357"/>
    </location>
</feature>
<dbReference type="Proteomes" id="UP000002529">
    <property type="component" value="Chromosome"/>
</dbReference>
<feature type="transmembrane region" description="Helical" evidence="9">
    <location>
        <begin position="377"/>
        <end position="394"/>
    </location>
</feature>
<evidence type="ECO:0000256" key="9">
    <source>
        <dbReference type="SAM" id="Phobius"/>
    </source>
</evidence>
<feature type="domain" description="Cytochrome c-type biogenesis protein CcmF C-terminal" evidence="11">
    <location>
        <begin position="402"/>
        <end position="543"/>
    </location>
</feature>
<dbReference type="GO" id="GO:0017004">
    <property type="term" value="P:cytochrome complex assembly"/>
    <property type="evidence" value="ECO:0007669"/>
    <property type="project" value="UniProtKB-KW"/>
</dbReference>
<dbReference type="PANTHER" id="PTHR43653">
    <property type="entry name" value="CYTOCHROME C ASSEMBLY PROTEIN-RELATED"/>
    <property type="match status" value="1"/>
</dbReference>
<dbReference type="GO" id="GO:0005886">
    <property type="term" value="C:plasma membrane"/>
    <property type="evidence" value="ECO:0007669"/>
    <property type="project" value="UniProtKB-SubCell"/>
</dbReference>
<evidence type="ECO:0000256" key="2">
    <source>
        <dbReference type="ARBA" id="ARBA00009186"/>
    </source>
</evidence>
<dbReference type="InterPro" id="IPR003570">
    <property type="entry name" value="Cyt_c_biogenesis_NrfE"/>
</dbReference>
<keyword evidence="4" id="KW-0997">Cell inner membrane</keyword>
<dbReference type="GO" id="GO:0015232">
    <property type="term" value="F:heme transmembrane transporter activity"/>
    <property type="evidence" value="ECO:0007669"/>
    <property type="project" value="InterPro"/>
</dbReference>
<feature type="transmembrane region" description="Helical" evidence="9">
    <location>
        <begin position="294"/>
        <end position="312"/>
    </location>
</feature>
<evidence type="ECO:0000256" key="4">
    <source>
        <dbReference type="ARBA" id="ARBA00022519"/>
    </source>
</evidence>
<evidence type="ECO:0000256" key="5">
    <source>
        <dbReference type="ARBA" id="ARBA00022692"/>
    </source>
</evidence>
<feature type="transmembrane region" description="Helical" evidence="9">
    <location>
        <begin position="260"/>
        <end position="288"/>
    </location>
</feature>
<dbReference type="AlphaFoldDB" id="Q3YUR1"/>
<evidence type="ECO:0000259" key="10">
    <source>
        <dbReference type="Pfam" id="PF01578"/>
    </source>
</evidence>
<dbReference type="InterPro" id="IPR002541">
    <property type="entry name" value="Cyt_c_assembly"/>
</dbReference>
<gene>
    <name evidence="12" type="primary">nrfE</name>
    <name evidence="12" type="ordered locus">SSON_4255</name>
</gene>
<evidence type="ECO:0000256" key="8">
    <source>
        <dbReference type="ARBA" id="ARBA00023136"/>
    </source>
</evidence>
<dbReference type="Pfam" id="PF16327">
    <property type="entry name" value="CcmF_C"/>
    <property type="match status" value="1"/>
</dbReference>
<feature type="transmembrane region" description="Helical" evidence="9">
    <location>
        <begin position="232"/>
        <end position="248"/>
    </location>
</feature>
<feature type="transmembrane region" description="Helical" evidence="9">
    <location>
        <begin position="401"/>
        <end position="422"/>
    </location>
</feature>
<dbReference type="PRINTS" id="PR01410">
    <property type="entry name" value="CCBIOGENESIS"/>
</dbReference>
<dbReference type="PANTHER" id="PTHR43653:SF3">
    <property type="entry name" value="CYTOCHROME C-TYPE BIOGENESIS PROTEIN NRFE-RELATED"/>
    <property type="match status" value="1"/>
</dbReference>
<comment type="subcellular location">
    <subcellularLocation>
        <location evidence="1">Cell inner membrane</location>
        <topology evidence="1">Multi-pass membrane protein</topology>
    </subcellularLocation>
</comment>
<evidence type="ECO:0000259" key="11">
    <source>
        <dbReference type="Pfam" id="PF16327"/>
    </source>
</evidence>
<dbReference type="InterPro" id="IPR032523">
    <property type="entry name" value="CcmF_C"/>
</dbReference>
<name>Q3YUR1_SHISS</name>
<accession>Q3YUR1</accession>
<dbReference type="KEGG" id="ssn:SSON_4255"/>
<dbReference type="GO" id="GO:0020037">
    <property type="term" value="F:heme binding"/>
    <property type="evidence" value="ECO:0007669"/>
    <property type="project" value="InterPro"/>
</dbReference>
<feature type="transmembrane region" description="Helical" evidence="9">
    <location>
        <begin position="79"/>
        <end position="97"/>
    </location>
</feature>
<dbReference type="PRINTS" id="PR01413">
    <property type="entry name" value="NRFEBIOGNSIS"/>
</dbReference>
<evidence type="ECO:0000313" key="13">
    <source>
        <dbReference type="Proteomes" id="UP000002529"/>
    </source>
</evidence>
<keyword evidence="13" id="KW-1185">Reference proteome</keyword>
<evidence type="ECO:0000313" key="12">
    <source>
        <dbReference type="EMBL" id="AAZ90751.1"/>
    </source>
</evidence>
<dbReference type="InterPro" id="IPR003567">
    <property type="entry name" value="Cyt_c_biogenesis"/>
</dbReference>
<sequence length="552" mass="61359">MLTPLTAFAGVRLRWPAMMRLTCIGILAQFALLLLAFGVLTYCFLISDFSVIYVAQHSYSLLSWEFKLAAVWGGHEGSLLLWVLLLSAWSALFAWHYRQQTDPLFPLTLAVLSLMLAALLLFVVLWSDPFVRIFPPAIEGRDLNPMLQHPGLIFHPPLLYLGYGGLMVAASVALASLLRGEFDAASARICWRWALPGWSALTAGIILGSWWAYCELGWGGWWFWDPVENASLLPWLSATALLHSLSLTRQRGIFCHWSLLLAIVTLMLSLLGTLIVRSGILVSVHAFALDNVRAVPLFSLFALISLASLALYGWRARDGGPAVRFSGLSREMLILATLLLFCAVLLIVLVGTLYPMIYGLLGWGRLSVGAPYFNRATLPFGLLMLVVIVLATFVSGKRAQLPALVAHAGVLLFAAGIVVSSVSRQEISLNLQPGQQVTLAGYTFRFERLDLQAKGNYTSEKAIVALFDHQQRIGELTPERRFYEARRQQMMEPSIRWNGIHDWYAVMGEKTGADRYAFRLYVQSGVRWIWGGGLLMIAGALLSGWRGKKRDE</sequence>
<feature type="transmembrane region" description="Helical" evidence="9">
    <location>
        <begin position="158"/>
        <end position="178"/>
    </location>
</feature>
<proteinExistence type="inferred from homology"/>
<dbReference type="InterPro" id="IPR003568">
    <property type="entry name" value="Cyt_c_biogenesis_CcmF"/>
</dbReference>
<dbReference type="EMBL" id="CP000038">
    <property type="protein sequence ID" value="AAZ90751.1"/>
    <property type="molecule type" value="Genomic_DNA"/>
</dbReference>
<keyword evidence="5 9" id="KW-0812">Transmembrane</keyword>
<dbReference type="NCBIfam" id="NF007691">
    <property type="entry name" value="PRK10369.1"/>
    <property type="match status" value="1"/>
</dbReference>
<keyword evidence="8 9" id="KW-0472">Membrane</keyword>
<feature type="transmembrane region" description="Helical" evidence="9">
    <location>
        <begin position="104"/>
        <end position="126"/>
    </location>
</feature>
<dbReference type="Pfam" id="PF01578">
    <property type="entry name" value="Cytochrom_C_asm"/>
    <property type="match status" value="1"/>
</dbReference>
<evidence type="ECO:0000256" key="6">
    <source>
        <dbReference type="ARBA" id="ARBA00022748"/>
    </source>
</evidence>
<keyword evidence="3" id="KW-1003">Cell membrane</keyword>
<dbReference type="HOGENOM" id="CLU_015041_3_0_6"/>
<feature type="transmembrane region" description="Helical" evidence="9">
    <location>
        <begin position="190"/>
        <end position="212"/>
    </location>
</feature>
<keyword evidence="7 9" id="KW-1133">Transmembrane helix</keyword>